<sequence>IFQRFVIRRVPFLILYPLKMQSSVNSRGAERGTGGYNLKVSLTMARRYVNLLTSYSHTHLCFPTWMSSSSLTFSNSRGFLNTKLIAHVRVLLLVSVPPKIIVYKSNM</sequence>
<protein>
    <submittedName>
        <fullName evidence="1">Uncharacterized protein</fullName>
    </submittedName>
</protein>
<evidence type="ECO:0000313" key="2">
    <source>
        <dbReference type="Proteomes" id="UP000075243"/>
    </source>
</evidence>
<proteinExistence type="predicted"/>
<gene>
    <name evidence="1" type="ORF">KK1_024650</name>
</gene>
<feature type="non-terminal residue" evidence="1">
    <location>
        <position position="1"/>
    </location>
</feature>
<dbReference type="Gramene" id="C.cajan_24437.t">
    <property type="protein sequence ID" value="C.cajan_24437.t.cds1"/>
    <property type="gene ID" value="C.cajan_24437"/>
</dbReference>
<evidence type="ECO:0000313" key="1">
    <source>
        <dbReference type="EMBL" id="KYP53513.1"/>
    </source>
</evidence>
<dbReference type="AlphaFoldDB" id="A0A151SFE6"/>
<dbReference type="OMA" id="SFWIFER"/>
<dbReference type="EMBL" id="KQ483413">
    <property type="protein sequence ID" value="KYP53513.1"/>
    <property type="molecule type" value="Genomic_DNA"/>
</dbReference>
<name>A0A151SFE6_CAJCA</name>
<dbReference type="Proteomes" id="UP000075243">
    <property type="component" value="Unassembled WGS sequence"/>
</dbReference>
<keyword evidence="2" id="KW-1185">Reference proteome</keyword>
<accession>A0A151SFE6</accession>
<organism evidence="1 2">
    <name type="scientific">Cajanus cajan</name>
    <name type="common">Pigeon pea</name>
    <name type="synonym">Cajanus indicus</name>
    <dbReference type="NCBI Taxonomy" id="3821"/>
    <lineage>
        <taxon>Eukaryota</taxon>
        <taxon>Viridiplantae</taxon>
        <taxon>Streptophyta</taxon>
        <taxon>Embryophyta</taxon>
        <taxon>Tracheophyta</taxon>
        <taxon>Spermatophyta</taxon>
        <taxon>Magnoliopsida</taxon>
        <taxon>eudicotyledons</taxon>
        <taxon>Gunneridae</taxon>
        <taxon>Pentapetalae</taxon>
        <taxon>rosids</taxon>
        <taxon>fabids</taxon>
        <taxon>Fabales</taxon>
        <taxon>Fabaceae</taxon>
        <taxon>Papilionoideae</taxon>
        <taxon>50 kb inversion clade</taxon>
        <taxon>NPAAA clade</taxon>
        <taxon>indigoferoid/millettioid clade</taxon>
        <taxon>Phaseoleae</taxon>
        <taxon>Cajanus</taxon>
    </lineage>
</organism>
<reference evidence="1" key="1">
    <citation type="journal article" date="2012" name="Nat. Biotechnol.">
        <title>Draft genome sequence of pigeonpea (Cajanus cajan), an orphan legume crop of resource-poor farmers.</title>
        <authorList>
            <person name="Varshney R.K."/>
            <person name="Chen W."/>
            <person name="Li Y."/>
            <person name="Bharti A.K."/>
            <person name="Saxena R.K."/>
            <person name="Schlueter J.A."/>
            <person name="Donoghue M.T."/>
            <person name="Azam S."/>
            <person name="Fan G."/>
            <person name="Whaley A.M."/>
            <person name="Farmer A.D."/>
            <person name="Sheridan J."/>
            <person name="Iwata A."/>
            <person name="Tuteja R."/>
            <person name="Penmetsa R.V."/>
            <person name="Wu W."/>
            <person name="Upadhyaya H.D."/>
            <person name="Yang S.P."/>
            <person name="Shah T."/>
            <person name="Saxena K.B."/>
            <person name="Michael T."/>
            <person name="McCombie W.R."/>
            <person name="Yang B."/>
            <person name="Zhang G."/>
            <person name="Yang H."/>
            <person name="Wang J."/>
            <person name="Spillane C."/>
            <person name="Cook D.R."/>
            <person name="May G.D."/>
            <person name="Xu X."/>
            <person name="Jackson S.A."/>
        </authorList>
    </citation>
    <scope>NUCLEOTIDE SEQUENCE [LARGE SCALE GENOMIC DNA]</scope>
</reference>